<evidence type="ECO:0000313" key="1">
    <source>
        <dbReference type="EMBL" id="ERT65238.1"/>
    </source>
</evidence>
<organism evidence="1 2">
    <name type="scientific">Rothia aeria F0184</name>
    <dbReference type="NCBI Taxonomy" id="888019"/>
    <lineage>
        <taxon>Bacteria</taxon>
        <taxon>Bacillati</taxon>
        <taxon>Actinomycetota</taxon>
        <taxon>Actinomycetes</taxon>
        <taxon>Micrococcales</taxon>
        <taxon>Micrococcaceae</taxon>
        <taxon>Rothia</taxon>
    </lineage>
</organism>
<proteinExistence type="predicted"/>
<dbReference type="AlphaFoldDB" id="U7V3C1"/>
<dbReference type="EMBL" id="AXZG01000055">
    <property type="protein sequence ID" value="ERT65238.1"/>
    <property type="molecule type" value="Genomic_DNA"/>
</dbReference>
<evidence type="ECO:0000313" key="2">
    <source>
        <dbReference type="Proteomes" id="UP000017174"/>
    </source>
</evidence>
<protein>
    <submittedName>
        <fullName evidence="1">Uncharacterized protein</fullName>
    </submittedName>
</protein>
<gene>
    <name evidence="1" type="ORF">HMPREF0742_02083</name>
</gene>
<name>U7V3C1_9MICC</name>
<sequence length="46" mass="5127">MCGGQDFRENTGFIVCIERTDTINSCSMCAPVGRAREKRSCGRIEQ</sequence>
<accession>U7V3C1</accession>
<dbReference type="Proteomes" id="UP000017174">
    <property type="component" value="Unassembled WGS sequence"/>
</dbReference>
<comment type="caution">
    <text evidence="1">The sequence shown here is derived from an EMBL/GenBank/DDBJ whole genome shotgun (WGS) entry which is preliminary data.</text>
</comment>
<reference evidence="1 2" key="1">
    <citation type="submission" date="2013-08" db="EMBL/GenBank/DDBJ databases">
        <authorList>
            <person name="Weinstock G."/>
            <person name="Sodergren E."/>
            <person name="Wylie T."/>
            <person name="Fulton L."/>
            <person name="Fulton R."/>
            <person name="Fronick C."/>
            <person name="O'Laughlin M."/>
            <person name="Godfrey J."/>
            <person name="Miner T."/>
            <person name="Herter B."/>
            <person name="Appelbaum E."/>
            <person name="Cordes M."/>
            <person name="Lek S."/>
            <person name="Wollam A."/>
            <person name="Pepin K.H."/>
            <person name="Palsikar V.B."/>
            <person name="Mitreva M."/>
            <person name="Wilson R.K."/>
        </authorList>
    </citation>
    <scope>NUCLEOTIDE SEQUENCE [LARGE SCALE GENOMIC DNA]</scope>
    <source>
        <strain evidence="1 2">F0184</strain>
    </source>
</reference>
<dbReference type="HOGENOM" id="CLU_3188551_0_0_11"/>